<dbReference type="InterPro" id="IPR035396">
    <property type="entry name" value="Bac_rhamnosid6H"/>
</dbReference>
<dbReference type="AlphaFoldDB" id="A0A1M5TVX4"/>
<keyword evidence="4" id="KW-1185">Reference proteome</keyword>
<evidence type="ECO:0000259" key="2">
    <source>
        <dbReference type="Pfam" id="PF21104"/>
    </source>
</evidence>
<evidence type="ECO:0000313" key="4">
    <source>
        <dbReference type="Proteomes" id="UP000184278"/>
    </source>
</evidence>
<sequence>MYNEKLLREATALFPEIKKKKINECKCIDLMKDGDVIKRDPRPAYRSIALKKDDSIILDFEDHYVGYLTLDLGYEGAHPDSPVLLRIRFAEREIELFEDASEYKGWVSPAWIEEELIHVDIVPSVVELDRRYSFRYVRIEVVDISSRFSLRVNDASLTAVSSAPDEALLPYYSSNELDREIDRVAVKTLHDCMQTVFEDGPKRDRRLWIGDLRIQALVNYVTYNMNDMVKSNLYLFGALTQEDGRVGACIFLDPKPEVDDTNMFDYSLFFIVILLDYYKKTGDKKAVVDLFDVCKRQIQLASNSLDERHVVRDSDVLGWCFVDWNLALNKQASAQGIFMYALEAAIELAQCVGDVLAEEEYAQLYLKLKEASNRFLYDVEKKLYVSGAESQISFASQIWMVLGGAMEGKAAERLFDRMEACPEAVTMVTPYMYHNYIDALIKIGKKDVAHRKMSKYWGGMVANSADTFWELYNPENPNESPYGGTIVNSYCHAWSCGPAYFLRTYFNDTKDEL</sequence>
<name>A0A1M5TVX4_BUTFI</name>
<dbReference type="PANTHER" id="PTHR34987">
    <property type="entry name" value="C, PUTATIVE (AFU_ORTHOLOGUE AFUA_3G02880)-RELATED"/>
    <property type="match status" value="1"/>
</dbReference>
<feature type="domain" description="Glycosyl hydrolase family 78 alpha-rhamnosidase N-terminal" evidence="2">
    <location>
        <begin position="46"/>
        <end position="158"/>
    </location>
</feature>
<dbReference type="Gene3D" id="1.50.10.10">
    <property type="match status" value="1"/>
</dbReference>
<dbReference type="InterPro" id="IPR008928">
    <property type="entry name" value="6-hairpin_glycosidase_sf"/>
</dbReference>
<dbReference type="PANTHER" id="PTHR34987:SF4">
    <property type="entry name" value="ALPHA-L-RHAMNOSIDASE C-TERMINAL DOMAIN-CONTAINING PROTEIN"/>
    <property type="match status" value="1"/>
</dbReference>
<dbReference type="GeneID" id="89510567"/>
<organism evidence="3 4">
    <name type="scientific">Butyrivibrio fibrisolvens DSM 3071</name>
    <dbReference type="NCBI Taxonomy" id="1121131"/>
    <lineage>
        <taxon>Bacteria</taxon>
        <taxon>Bacillati</taxon>
        <taxon>Bacillota</taxon>
        <taxon>Clostridia</taxon>
        <taxon>Lachnospirales</taxon>
        <taxon>Lachnospiraceae</taxon>
        <taxon>Butyrivibrio</taxon>
    </lineage>
</organism>
<dbReference type="GO" id="GO:0005975">
    <property type="term" value="P:carbohydrate metabolic process"/>
    <property type="evidence" value="ECO:0007669"/>
    <property type="project" value="InterPro"/>
</dbReference>
<dbReference type="RefSeq" id="WP_073385463.1">
    <property type="nucleotide sequence ID" value="NZ_FQXK01000005.1"/>
</dbReference>
<proteinExistence type="predicted"/>
<dbReference type="OrthoDB" id="9815108at2"/>
<protein>
    <submittedName>
        <fullName evidence="3">Alpha-L-rhamnosidase</fullName>
    </submittedName>
</protein>
<dbReference type="InterPro" id="IPR049164">
    <property type="entry name" value="Glyco_hydro_78_N"/>
</dbReference>
<dbReference type="Proteomes" id="UP000184278">
    <property type="component" value="Unassembled WGS sequence"/>
</dbReference>
<reference evidence="4" key="1">
    <citation type="submission" date="2016-11" db="EMBL/GenBank/DDBJ databases">
        <authorList>
            <person name="Varghese N."/>
            <person name="Submissions S."/>
        </authorList>
    </citation>
    <scope>NUCLEOTIDE SEQUENCE [LARGE SCALE GENOMIC DNA]</scope>
    <source>
        <strain evidence="4">DSM 3071</strain>
    </source>
</reference>
<dbReference type="InterPro" id="IPR012341">
    <property type="entry name" value="6hp_glycosidase-like_sf"/>
</dbReference>
<dbReference type="EMBL" id="FQXK01000005">
    <property type="protein sequence ID" value="SHH54869.1"/>
    <property type="molecule type" value="Genomic_DNA"/>
</dbReference>
<dbReference type="Pfam" id="PF17389">
    <property type="entry name" value="Bac_rhamnosid6H"/>
    <property type="match status" value="1"/>
</dbReference>
<feature type="domain" description="Alpha-L-rhamnosidase six-hairpin glycosidase" evidence="1">
    <location>
        <begin position="174"/>
        <end position="503"/>
    </location>
</feature>
<gene>
    <name evidence="3" type="ORF">SAMN02745229_00640</name>
</gene>
<dbReference type="STRING" id="1121131.SAMN02745229_00640"/>
<dbReference type="SUPFAM" id="SSF48208">
    <property type="entry name" value="Six-hairpin glycosidases"/>
    <property type="match status" value="1"/>
</dbReference>
<dbReference type="Pfam" id="PF21104">
    <property type="entry name" value="Glyco_hydro_78_N"/>
    <property type="match status" value="1"/>
</dbReference>
<evidence type="ECO:0000313" key="3">
    <source>
        <dbReference type="EMBL" id="SHH54869.1"/>
    </source>
</evidence>
<accession>A0A1M5TVX4</accession>
<evidence type="ECO:0000259" key="1">
    <source>
        <dbReference type="Pfam" id="PF17389"/>
    </source>
</evidence>